<feature type="region of interest" description="Disordered" evidence="1">
    <location>
        <begin position="16"/>
        <end position="52"/>
    </location>
</feature>
<proteinExistence type="predicted"/>
<feature type="compositionally biased region" description="Acidic residues" evidence="1">
    <location>
        <begin position="28"/>
        <end position="52"/>
    </location>
</feature>
<dbReference type="Proteomes" id="UP000789831">
    <property type="component" value="Unassembled WGS sequence"/>
</dbReference>
<protein>
    <submittedName>
        <fullName evidence="2">3760_t:CDS:1</fullName>
    </submittedName>
</protein>
<evidence type="ECO:0000256" key="1">
    <source>
        <dbReference type="SAM" id="MobiDB-lite"/>
    </source>
</evidence>
<sequence>MAGKKRKILLLVDNATSHIMPENSSEVQDNDTDESSSENDSIDEIEELQEEL</sequence>
<keyword evidence="3" id="KW-1185">Reference proteome</keyword>
<organism evidence="2 3">
    <name type="scientific">Ambispora gerdemannii</name>
    <dbReference type="NCBI Taxonomy" id="144530"/>
    <lineage>
        <taxon>Eukaryota</taxon>
        <taxon>Fungi</taxon>
        <taxon>Fungi incertae sedis</taxon>
        <taxon>Mucoromycota</taxon>
        <taxon>Glomeromycotina</taxon>
        <taxon>Glomeromycetes</taxon>
        <taxon>Archaeosporales</taxon>
        <taxon>Ambisporaceae</taxon>
        <taxon>Ambispora</taxon>
    </lineage>
</organism>
<feature type="compositionally biased region" description="Polar residues" evidence="1">
    <location>
        <begin position="16"/>
        <end position="27"/>
    </location>
</feature>
<evidence type="ECO:0000313" key="2">
    <source>
        <dbReference type="EMBL" id="CAG8593584.1"/>
    </source>
</evidence>
<dbReference type="EMBL" id="CAJVPL010001946">
    <property type="protein sequence ID" value="CAG8593584.1"/>
    <property type="molecule type" value="Genomic_DNA"/>
</dbReference>
<dbReference type="AlphaFoldDB" id="A0A9N9CB45"/>
<name>A0A9N9CB45_9GLOM</name>
<evidence type="ECO:0000313" key="3">
    <source>
        <dbReference type="Proteomes" id="UP000789831"/>
    </source>
</evidence>
<gene>
    <name evidence="2" type="ORF">AGERDE_LOCUS8731</name>
</gene>
<comment type="caution">
    <text evidence="2">The sequence shown here is derived from an EMBL/GenBank/DDBJ whole genome shotgun (WGS) entry which is preliminary data.</text>
</comment>
<reference evidence="2" key="1">
    <citation type="submission" date="2021-06" db="EMBL/GenBank/DDBJ databases">
        <authorList>
            <person name="Kallberg Y."/>
            <person name="Tangrot J."/>
            <person name="Rosling A."/>
        </authorList>
    </citation>
    <scope>NUCLEOTIDE SEQUENCE</scope>
    <source>
        <strain evidence="2">MT106</strain>
    </source>
</reference>
<accession>A0A9N9CB45</accession>